<dbReference type="EMBL" id="CP078145">
    <property type="protein sequence ID" value="QXN92549.1"/>
    <property type="molecule type" value="Genomic_DNA"/>
</dbReference>
<protein>
    <submittedName>
        <fullName evidence="1">Recombinase family protein</fullName>
    </submittedName>
</protein>
<sequence>MIYGYARAAHPWDLTVEVVSLRRSGCDEVFHDAYTEDDPREDWAHLIERVQPGDTIRFVEFDRVARDPDEAGFILDGLTELGVHSEFLVGRY</sequence>
<keyword evidence="2" id="KW-1185">Reference proteome</keyword>
<name>A0ABX8RSF6_NOCIO</name>
<dbReference type="RefSeq" id="WP_218473921.1">
    <property type="nucleotide sequence ID" value="NZ_BAABJN010000005.1"/>
</dbReference>
<proteinExistence type="predicted"/>
<evidence type="ECO:0000313" key="1">
    <source>
        <dbReference type="EMBL" id="QXN92549.1"/>
    </source>
</evidence>
<evidence type="ECO:0000313" key="2">
    <source>
        <dbReference type="Proteomes" id="UP000694257"/>
    </source>
</evidence>
<reference evidence="1 2" key="1">
    <citation type="submission" date="2021-07" db="EMBL/GenBank/DDBJ databases">
        <title>Whole Genome Sequence of Nocardia Iowensis.</title>
        <authorList>
            <person name="Lamm A."/>
            <person name="Collins-Fairclough A.M."/>
            <person name="Bunk B."/>
            <person name="Sproer C."/>
        </authorList>
    </citation>
    <scope>NUCLEOTIDE SEQUENCE [LARGE SCALE GENOMIC DNA]</scope>
    <source>
        <strain evidence="1 2">NRRL 5646</strain>
    </source>
</reference>
<organism evidence="1 2">
    <name type="scientific">Nocardia iowensis</name>
    <dbReference type="NCBI Taxonomy" id="204891"/>
    <lineage>
        <taxon>Bacteria</taxon>
        <taxon>Bacillati</taxon>
        <taxon>Actinomycetota</taxon>
        <taxon>Actinomycetes</taxon>
        <taxon>Mycobacteriales</taxon>
        <taxon>Nocardiaceae</taxon>
        <taxon>Nocardia</taxon>
    </lineage>
</organism>
<dbReference type="Proteomes" id="UP000694257">
    <property type="component" value="Chromosome"/>
</dbReference>
<gene>
    <name evidence="1" type="ORF">KV110_05215</name>
</gene>
<accession>A0ABX8RSF6</accession>